<protein>
    <submittedName>
        <fullName evidence="2">Uncharacterized protein</fullName>
    </submittedName>
</protein>
<proteinExistence type="predicted"/>
<sequence>MAAMNQPGQTEPDDATDASSNHDSSSVHNSSSVRDSDGEITESDEHVYRTTLEDRVAIWRFQLQREHLTPLLRKEMESAIELVTTTTQEPWFSKDAHLVMRLEGLHDDINKHWSKVFKSPTNHSVLLVNINQWETFLVGTLYEDYMLKPHAVNPWEPFLPPNNWLSDLSSQVEHHGQPKDDRTSENQEYHHESIIFPLHEMNLASLVSHAENRLCVAAAVREAGAKGTGGYVSYLIRRCEWKLLAETLINDRQLLNTLCSHKTMHVRPEWLESHHPEMLAQMDDVQRTYFTNISSPTNFTISKHAMDLLARHIASGTQGVHLSRIPKSQIHTSPVSKIKRRLQLFADGLNSRFRRDAAASSADHEEKNHLLFQSQKSAATSSVISDEKESMVD</sequence>
<dbReference type="OrthoDB" id="5241927at2759"/>
<feature type="compositionally biased region" description="Polar residues" evidence="1">
    <location>
        <begin position="371"/>
        <end position="384"/>
    </location>
</feature>
<feature type="compositionally biased region" description="Basic and acidic residues" evidence="1">
    <location>
        <begin position="357"/>
        <end position="369"/>
    </location>
</feature>
<gene>
    <name evidence="2" type="ORF">DHEL01_v211172</name>
</gene>
<dbReference type="AlphaFoldDB" id="A0A2P5HJJ3"/>
<dbReference type="InParanoid" id="A0A2P5HJJ3"/>
<evidence type="ECO:0000256" key="1">
    <source>
        <dbReference type="SAM" id="MobiDB-lite"/>
    </source>
</evidence>
<comment type="caution">
    <text evidence="2">The sequence shown here is derived from an EMBL/GenBank/DDBJ whole genome shotgun (WGS) entry which is preliminary data.</text>
</comment>
<organism evidence="2 3">
    <name type="scientific">Diaporthe helianthi</name>
    <dbReference type="NCBI Taxonomy" id="158607"/>
    <lineage>
        <taxon>Eukaryota</taxon>
        <taxon>Fungi</taxon>
        <taxon>Dikarya</taxon>
        <taxon>Ascomycota</taxon>
        <taxon>Pezizomycotina</taxon>
        <taxon>Sordariomycetes</taxon>
        <taxon>Sordariomycetidae</taxon>
        <taxon>Diaporthales</taxon>
        <taxon>Diaporthaceae</taxon>
        <taxon>Diaporthe</taxon>
    </lineage>
</organism>
<dbReference type="EMBL" id="MAVT02001642">
    <property type="protein sequence ID" value="POS70430.1"/>
    <property type="molecule type" value="Genomic_DNA"/>
</dbReference>
<feature type="region of interest" description="Disordered" evidence="1">
    <location>
        <begin position="357"/>
        <end position="393"/>
    </location>
</feature>
<evidence type="ECO:0000313" key="3">
    <source>
        <dbReference type="Proteomes" id="UP000094444"/>
    </source>
</evidence>
<accession>A0A2P5HJJ3</accession>
<name>A0A2P5HJJ3_DIAHE</name>
<keyword evidence="3" id="KW-1185">Reference proteome</keyword>
<dbReference type="Proteomes" id="UP000094444">
    <property type="component" value="Unassembled WGS sequence"/>
</dbReference>
<evidence type="ECO:0000313" key="2">
    <source>
        <dbReference type="EMBL" id="POS70430.1"/>
    </source>
</evidence>
<feature type="compositionally biased region" description="Low complexity" evidence="1">
    <location>
        <begin position="17"/>
        <end position="33"/>
    </location>
</feature>
<feature type="region of interest" description="Disordered" evidence="1">
    <location>
        <begin position="1"/>
        <end position="42"/>
    </location>
</feature>
<reference evidence="2" key="1">
    <citation type="submission" date="2017-09" db="EMBL/GenBank/DDBJ databases">
        <title>Polyketide synthases of a Diaporthe helianthi virulent isolate.</title>
        <authorList>
            <person name="Baroncelli R."/>
        </authorList>
    </citation>
    <scope>NUCLEOTIDE SEQUENCE [LARGE SCALE GENOMIC DNA]</scope>
    <source>
        <strain evidence="2">7/96</strain>
    </source>
</reference>